<keyword evidence="2" id="KW-0677">Repeat</keyword>
<proteinExistence type="predicted"/>
<dbReference type="PROSITE" id="PS50082">
    <property type="entry name" value="WD_REPEATS_2"/>
    <property type="match status" value="1"/>
</dbReference>
<comment type="caution">
    <text evidence="4">The sequence shown here is derived from an EMBL/GenBank/DDBJ whole genome shotgun (WGS) entry which is preliminary data.</text>
</comment>
<dbReference type="InterPro" id="IPR015943">
    <property type="entry name" value="WD40/YVTN_repeat-like_dom_sf"/>
</dbReference>
<dbReference type="AlphaFoldDB" id="A0A3M7S7X3"/>
<dbReference type="PANTHER" id="PTHR19857:SF8">
    <property type="entry name" value="ANGIO-ASSOCIATED MIGRATORY CELL PROTEIN"/>
    <property type="match status" value="1"/>
</dbReference>
<accession>A0A3M7S7X3</accession>
<evidence type="ECO:0000313" key="5">
    <source>
        <dbReference type="Proteomes" id="UP000276133"/>
    </source>
</evidence>
<dbReference type="OrthoDB" id="10226909at2759"/>
<dbReference type="Proteomes" id="UP000276133">
    <property type="component" value="Unassembled WGS sequence"/>
</dbReference>
<dbReference type="InterPro" id="IPR051179">
    <property type="entry name" value="WD_repeat_multifunction"/>
</dbReference>
<dbReference type="PANTHER" id="PTHR19857">
    <property type="entry name" value="MITOCHONDRIAL DIVISION PROTEIN 1-RELATED"/>
    <property type="match status" value="1"/>
</dbReference>
<evidence type="ECO:0000256" key="3">
    <source>
        <dbReference type="PROSITE-ProRule" id="PRU00221"/>
    </source>
</evidence>
<dbReference type="Pfam" id="PF00400">
    <property type="entry name" value="WD40"/>
    <property type="match status" value="1"/>
</dbReference>
<dbReference type="SMART" id="SM00320">
    <property type="entry name" value="WD40"/>
    <property type="match status" value="2"/>
</dbReference>
<organism evidence="4 5">
    <name type="scientific">Brachionus plicatilis</name>
    <name type="common">Marine rotifer</name>
    <name type="synonym">Brachionus muelleri</name>
    <dbReference type="NCBI Taxonomy" id="10195"/>
    <lineage>
        <taxon>Eukaryota</taxon>
        <taxon>Metazoa</taxon>
        <taxon>Spiralia</taxon>
        <taxon>Gnathifera</taxon>
        <taxon>Rotifera</taxon>
        <taxon>Eurotatoria</taxon>
        <taxon>Monogononta</taxon>
        <taxon>Pseudotrocha</taxon>
        <taxon>Ploima</taxon>
        <taxon>Brachionidae</taxon>
        <taxon>Brachionus</taxon>
    </lineage>
</organism>
<protein>
    <submittedName>
        <fullName evidence="4">Uncharacterized protein</fullName>
    </submittedName>
</protein>
<dbReference type="SUPFAM" id="SSF50978">
    <property type="entry name" value="WD40 repeat-like"/>
    <property type="match status" value="1"/>
</dbReference>
<dbReference type="InterPro" id="IPR036322">
    <property type="entry name" value="WD40_repeat_dom_sf"/>
</dbReference>
<feature type="repeat" description="WD" evidence="3">
    <location>
        <begin position="359"/>
        <end position="391"/>
    </location>
</feature>
<keyword evidence="1 3" id="KW-0853">WD repeat</keyword>
<evidence type="ECO:0000256" key="2">
    <source>
        <dbReference type="ARBA" id="ARBA00022737"/>
    </source>
</evidence>
<dbReference type="InterPro" id="IPR001680">
    <property type="entry name" value="WD40_rpt"/>
</dbReference>
<evidence type="ECO:0000256" key="1">
    <source>
        <dbReference type="ARBA" id="ARBA00022574"/>
    </source>
</evidence>
<name>A0A3M7S7X3_BRAPC</name>
<dbReference type="EMBL" id="REGN01001910">
    <property type="protein sequence ID" value="RNA31670.1"/>
    <property type="molecule type" value="Genomic_DNA"/>
</dbReference>
<evidence type="ECO:0000313" key="4">
    <source>
        <dbReference type="EMBL" id="RNA31670.1"/>
    </source>
</evidence>
<sequence>MFIKKKGIYQITVFAYDNQNLCILLSFKMNCEFCNTNREELFIFVLPCGYSVCYDHIKNEDVLFKCFKCLDHLIDKQKCLEIRKNQTKLDTLRCLQRKEIALEKCDQVDDLRKNLNCSLNNHFLDMINRIDLKREILKNQINESVDNYCLLLIDHVKKLESNSISRMQEQLGELNTGELISSSYSNPSNLLVINPNNGKKTEIIRKDFSKISFILKTIKDEIINIDTSFNTTLYQNGNISRSFKYPIKPILFMDIFKSSIFTIDSDYYVTERQFSNGKVEKSFQIKNKQVCSMKVLTNNKLLTGHDNRLSVWNMCTGVELDSFKISARVLIIEKLNDKEYLCGCNDGRISIWYTQPISKKCHEGAISCIQVCDNGDILSLGSKDGIVRVWEPKNLDQKFEIKLTCPIYCKILKNKKLAYMNSEGKSKIVNNTK</sequence>
<keyword evidence="5" id="KW-1185">Reference proteome</keyword>
<dbReference type="PROSITE" id="PS50294">
    <property type="entry name" value="WD_REPEATS_REGION"/>
    <property type="match status" value="1"/>
</dbReference>
<reference evidence="4 5" key="1">
    <citation type="journal article" date="2018" name="Sci. Rep.">
        <title>Genomic signatures of local adaptation to the degree of environmental predictability in rotifers.</title>
        <authorList>
            <person name="Franch-Gras L."/>
            <person name="Hahn C."/>
            <person name="Garcia-Roger E.M."/>
            <person name="Carmona M.J."/>
            <person name="Serra M."/>
            <person name="Gomez A."/>
        </authorList>
    </citation>
    <scope>NUCLEOTIDE SEQUENCE [LARGE SCALE GENOMIC DNA]</scope>
    <source>
        <strain evidence="4">HYR1</strain>
    </source>
</reference>
<gene>
    <name evidence="4" type="ORF">BpHYR1_036209</name>
</gene>
<dbReference type="Gene3D" id="2.130.10.10">
    <property type="entry name" value="YVTN repeat-like/Quinoprotein amine dehydrogenase"/>
    <property type="match status" value="1"/>
</dbReference>